<evidence type="ECO:0000313" key="1">
    <source>
        <dbReference type="EMBL" id="MBL4952130.1"/>
    </source>
</evidence>
<name>A0ABS1TLE1_9BACI</name>
<evidence type="ECO:0000313" key="2">
    <source>
        <dbReference type="Proteomes" id="UP000623967"/>
    </source>
</evidence>
<reference evidence="1 2" key="1">
    <citation type="submission" date="2021-01" db="EMBL/GenBank/DDBJ databases">
        <title>Genome public.</title>
        <authorList>
            <person name="Liu C."/>
            <person name="Sun Q."/>
        </authorList>
    </citation>
    <scope>NUCLEOTIDE SEQUENCE [LARGE SCALE GENOMIC DNA]</scope>
    <source>
        <strain evidence="1 2">YIM B02564</strain>
    </source>
</reference>
<dbReference type="RefSeq" id="WP_202653409.1">
    <property type="nucleotide sequence ID" value="NZ_JAESWB010000134.1"/>
</dbReference>
<keyword evidence="2" id="KW-1185">Reference proteome</keyword>
<proteinExistence type="predicted"/>
<accession>A0ABS1TLE1</accession>
<organism evidence="1 2">
    <name type="scientific">Neobacillus paridis</name>
    <dbReference type="NCBI Taxonomy" id="2803862"/>
    <lineage>
        <taxon>Bacteria</taxon>
        <taxon>Bacillati</taxon>
        <taxon>Bacillota</taxon>
        <taxon>Bacilli</taxon>
        <taxon>Bacillales</taxon>
        <taxon>Bacillaceae</taxon>
        <taxon>Neobacillus</taxon>
    </lineage>
</organism>
<comment type="caution">
    <text evidence="1">The sequence shown here is derived from an EMBL/GenBank/DDBJ whole genome shotgun (WGS) entry which is preliminary data.</text>
</comment>
<dbReference type="Proteomes" id="UP000623967">
    <property type="component" value="Unassembled WGS sequence"/>
</dbReference>
<sequence length="128" mass="14307">MSLTVNTTEQPIDVTFEKMELVVENQSYGLVNATIKHAKDMVTVSSGRRIIHEQIFFSKEIFFFLKGSSRTLAPLTSENPPQSFWLKDPTNESLSIFIKHSHISIIPNGVRIIAKDENCSIGAKLSVA</sequence>
<dbReference type="EMBL" id="JAESWB010000134">
    <property type="protein sequence ID" value="MBL4952130.1"/>
    <property type="molecule type" value="Genomic_DNA"/>
</dbReference>
<gene>
    <name evidence="1" type="ORF">JK635_07885</name>
</gene>
<protein>
    <submittedName>
        <fullName evidence="1">Uncharacterized protein</fullName>
    </submittedName>
</protein>